<evidence type="ECO:0000313" key="1">
    <source>
        <dbReference type="EMBL" id="PSH56759.1"/>
    </source>
</evidence>
<proteinExistence type="predicted"/>
<dbReference type="Proteomes" id="UP000241158">
    <property type="component" value="Unassembled WGS sequence"/>
</dbReference>
<keyword evidence="2" id="KW-1185">Reference proteome</keyword>
<sequence>MSHPRALSIEWKSISANLINILWASAKRAGCLLTRRLATEAGAAIIETGIADFDDIGLTPKAYPLLEKGLCRAGTGMLETPARIDLF</sequence>
<dbReference type="EMBL" id="PGGN01000003">
    <property type="protein sequence ID" value="PSH56759.1"/>
    <property type="molecule type" value="Genomic_DNA"/>
</dbReference>
<evidence type="ECO:0000313" key="2">
    <source>
        <dbReference type="Proteomes" id="UP000241158"/>
    </source>
</evidence>
<gene>
    <name evidence="1" type="ORF">CU100_15580</name>
</gene>
<organism evidence="1 2">
    <name type="scientific">Phyllobacterium endophyticum</name>
    <dbReference type="NCBI Taxonomy" id="1149773"/>
    <lineage>
        <taxon>Bacteria</taxon>
        <taxon>Pseudomonadati</taxon>
        <taxon>Pseudomonadota</taxon>
        <taxon>Alphaproteobacteria</taxon>
        <taxon>Hyphomicrobiales</taxon>
        <taxon>Phyllobacteriaceae</taxon>
        <taxon>Phyllobacterium</taxon>
    </lineage>
</organism>
<protein>
    <submittedName>
        <fullName evidence="1">Uncharacterized protein</fullName>
    </submittedName>
</protein>
<dbReference type="AlphaFoldDB" id="A0A2P7ARA8"/>
<accession>A0A2P7ARA8</accession>
<comment type="caution">
    <text evidence="1">The sequence shown here is derived from an EMBL/GenBank/DDBJ whole genome shotgun (WGS) entry which is preliminary data.</text>
</comment>
<reference evidence="2" key="1">
    <citation type="submission" date="2017-11" db="EMBL/GenBank/DDBJ databases">
        <authorList>
            <person name="Kuznetsova I."/>
            <person name="Sazanova A."/>
            <person name="Chirak E."/>
            <person name="Safronova V."/>
            <person name="Willems A."/>
        </authorList>
    </citation>
    <scope>NUCLEOTIDE SEQUENCE [LARGE SCALE GENOMIC DNA]</scope>
    <source>
        <strain evidence="2">PEPV15</strain>
    </source>
</reference>
<name>A0A2P7ARA8_9HYPH</name>